<proteinExistence type="predicted"/>
<dbReference type="GO" id="GO:0004672">
    <property type="term" value="F:protein kinase activity"/>
    <property type="evidence" value="ECO:0007669"/>
    <property type="project" value="InterPro"/>
</dbReference>
<protein>
    <recommendedName>
        <fullName evidence="2">Protein kinase domain-containing protein</fullName>
    </recommendedName>
</protein>
<sequence>MLSYHVRLWSPATALVGLATAAVALRVYLSWADKRRNRGRSNIRDTLPRDLNTWRLIDSVEEAGRVWEAVRLAFAHSGIFLWSPGGSASRADPNHTKLSNGFAYLTPTRGEAWLRNLEEFSCHNELTRGGTTADGLHVVIRVASIGDEGKRHAEILRKLARGTKCLFMDNHVVPLWREVQFEDIGFIVSPFVAHSMKDCYGWWAENSVGDIVDMILQALEAIVFVHDLALQDLCKSNYVVQWHPESLKTNKVPLCRPRAFLTDFEMAYEFPAEVASEDRLLIGTPIKDYQRPVPPEISSGEPYDPFKSDVWQLAESFSDFRATVSDIDAILGQMFDTDASQRLSAVEARDKLAAVVHNLPAASLLIPPTLSLLSTMSNQNYQDIKVPVAGDNTQGATMSQGFAGKYKAHEYSASSVGVLIRTIESATGSKLLLSFADNRTKLYHAAQCEKVPDNTPLGAAPA</sequence>
<feature type="transmembrane region" description="Helical" evidence="1">
    <location>
        <begin position="12"/>
        <end position="31"/>
    </location>
</feature>
<evidence type="ECO:0000256" key="1">
    <source>
        <dbReference type="SAM" id="Phobius"/>
    </source>
</evidence>
<dbReference type="SMART" id="SM00220">
    <property type="entry name" value="S_TKc"/>
    <property type="match status" value="1"/>
</dbReference>
<dbReference type="Proteomes" id="UP000298390">
    <property type="component" value="Unassembled WGS sequence"/>
</dbReference>
<reference evidence="3 4" key="1">
    <citation type="submission" date="2019-01" db="EMBL/GenBank/DDBJ databases">
        <title>Genome sequencing of the rare red list fungi Fomitopsis rosea.</title>
        <authorList>
            <person name="Buettner E."/>
            <person name="Kellner H."/>
        </authorList>
    </citation>
    <scope>NUCLEOTIDE SEQUENCE [LARGE SCALE GENOMIC DNA]</scope>
    <source>
        <strain evidence="3 4">DSM 105464</strain>
    </source>
</reference>
<dbReference type="STRING" id="34475.A0A4Y9YCG7"/>
<dbReference type="EMBL" id="SEKV01000317">
    <property type="protein sequence ID" value="TFY59161.1"/>
    <property type="molecule type" value="Genomic_DNA"/>
</dbReference>
<dbReference type="AlphaFoldDB" id="A0A4Y9YCG7"/>
<dbReference type="InterPro" id="IPR011009">
    <property type="entry name" value="Kinase-like_dom_sf"/>
</dbReference>
<evidence type="ECO:0000313" key="4">
    <source>
        <dbReference type="Proteomes" id="UP000298390"/>
    </source>
</evidence>
<accession>A0A4Y9YCG7</accession>
<feature type="domain" description="Protein kinase" evidence="2">
    <location>
        <begin position="120"/>
        <end position="356"/>
    </location>
</feature>
<dbReference type="GO" id="GO:0005524">
    <property type="term" value="F:ATP binding"/>
    <property type="evidence" value="ECO:0007669"/>
    <property type="project" value="InterPro"/>
</dbReference>
<name>A0A4Y9YCG7_9APHY</name>
<dbReference type="Gene3D" id="1.10.510.10">
    <property type="entry name" value="Transferase(Phosphotransferase) domain 1"/>
    <property type="match status" value="1"/>
</dbReference>
<evidence type="ECO:0000313" key="3">
    <source>
        <dbReference type="EMBL" id="TFY59161.1"/>
    </source>
</evidence>
<keyword evidence="1" id="KW-0472">Membrane</keyword>
<comment type="caution">
    <text evidence="3">The sequence shown here is derived from an EMBL/GenBank/DDBJ whole genome shotgun (WGS) entry which is preliminary data.</text>
</comment>
<dbReference type="SUPFAM" id="SSF56112">
    <property type="entry name" value="Protein kinase-like (PK-like)"/>
    <property type="match status" value="1"/>
</dbReference>
<dbReference type="InterPro" id="IPR000719">
    <property type="entry name" value="Prot_kinase_dom"/>
</dbReference>
<gene>
    <name evidence="3" type="ORF">EVJ58_g5958</name>
</gene>
<evidence type="ECO:0000259" key="2">
    <source>
        <dbReference type="SMART" id="SM00220"/>
    </source>
</evidence>
<organism evidence="3 4">
    <name type="scientific">Rhodofomes roseus</name>
    <dbReference type="NCBI Taxonomy" id="34475"/>
    <lineage>
        <taxon>Eukaryota</taxon>
        <taxon>Fungi</taxon>
        <taxon>Dikarya</taxon>
        <taxon>Basidiomycota</taxon>
        <taxon>Agaricomycotina</taxon>
        <taxon>Agaricomycetes</taxon>
        <taxon>Polyporales</taxon>
        <taxon>Rhodofomes</taxon>
    </lineage>
</organism>
<keyword evidence="1" id="KW-0812">Transmembrane</keyword>
<keyword evidence="1" id="KW-1133">Transmembrane helix</keyword>